<dbReference type="PANTHER" id="PTHR46098:SF1">
    <property type="entry name" value="TRNA (CYTOSINE(38)-C(5))-METHYLTRANSFERASE"/>
    <property type="match status" value="1"/>
</dbReference>
<dbReference type="PANTHER" id="PTHR46098">
    <property type="entry name" value="TRNA (CYTOSINE(38)-C(5))-METHYLTRANSFERASE"/>
    <property type="match status" value="1"/>
</dbReference>
<feature type="active site" evidence="7">
    <location>
        <position position="83"/>
    </location>
</feature>
<sequence>MLKTSLKMRVLELYSGIGGMHYALQESSVTGKIITSIDINTTANKVYRHNFPETANISRNIESFTVEEIAKLQIDCILMSPPCQPFTRIGLKKDSDDNRCLSLLHILQIIPRIESLDYILLENVKGFESSQARNEVILCLEKSGFNYKELILSPCQFGIPNSRHRYYLIAKRKGLKFIFDDASLISSIPEKVLELLPKSRYMSVPLEDGTHSSIKSKGKCFKLKYILESNVDQNFLIPGKILLKRGNLLDIRTAESNGSCCFTKAYSHYVEGTGSVFSPSSDFEIKKKFEEINKSSETPEDKMQALLDLKVRYFTPKEVSRLMCFPENFEFPKDLSNKQKYRLLGNSINVHVVSQLIYLLYFENSVSLT</sequence>
<evidence type="ECO:0000256" key="4">
    <source>
        <dbReference type="ARBA" id="ARBA00039081"/>
    </source>
</evidence>
<dbReference type="InterPro" id="IPR050750">
    <property type="entry name" value="C5-MTase"/>
</dbReference>
<evidence type="ECO:0000256" key="7">
    <source>
        <dbReference type="PROSITE-ProRule" id="PRU01016"/>
    </source>
</evidence>
<dbReference type="GO" id="GO:0032259">
    <property type="term" value="P:methylation"/>
    <property type="evidence" value="ECO:0007669"/>
    <property type="project" value="UniProtKB-KW"/>
</dbReference>
<dbReference type="GO" id="GO:0005634">
    <property type="term" value="C:nucleus"/>
    <property type="evidence" value="ECO:0007669"/>
    <property type="project" value="TreeGrafter"/>
</dbReference>
<dbReference type="OrthoDB" id="414133at2759"/>
<dbReference type="Pfam" id="PF00145">
    <property type="entry name" value="DNA_methylase"/>
    <property type="match status" value="1"/>
</dbReference>
<keyword evidence="10" id="KW-1185">Reference proteome</keyword>
<accession>A0A232EF07</accession>
<dbReference type="GO" id="GO:0008168">
    <property type="term" value="F:methyltransferase activity"/>
    <property type="evidence" value="ECO:0007669"/>
    <property type="project" value="UniProtKB-KW"/>
</dbReference>
<reference evidence="9 10" key="1">
    <citation type="journal article" date="2017" name="Curr. Biol.">
        <title>The Evolution of Venom by Co-option of Single-Copy Genes.</title>
        <authorList>
            <person name="Martinson E.O."/>
            <person name="Mrinalini"/>
            <person name="Kelkar Y.D."/>
            <person name="Chang C.H."/>
            <person name="Werren J.H."/>
        </authorList>
    </citation>
    <scope>NUCLEOTIDE SEQUENCE [LARGE SCALE GENOMIC DNA]</scope>
    <source>
        <strain evidence="9 10">Alberta</strain>
        <tissue evidence="9">Whole body</tissue>
    </source>
</reference>
<dbReference type="SUPFAM" id="SSF53335">
    <property type="entry name" value="S-adenosyl-L-methionine-dependent methyltransferases"/>
    <property type="match status" value="1"/>
</dbReference>
<protein>
    <recommendedName>
        <fullName evidence="5">tRNA (cytosine(38)-C(5))-methyltransferase</fullName>
        <ecNumber evidence="4">2.1.1.204</ecNumber>
    </recommendedName>
    <alternativeName>
        <fullName evidence="6">DNA (cytosine-5)-methyltransferase-like protein 2</fullName>
    </alternativeName>
</protein>
<gene>
    <name evidence="9" type="ORF">TSAR_007571</name>
</gene>
<evidence type="ECO:0000256" key="5">
    <source>
        <dbReference type="ARBA" id="ARBA00039681"/>
    </source>
</evidence>
<dbReference type="InterPro" id="IPR031303">
    <property type="entry name" value="C5_meth_CS"/>
</dbReference>
<dbReference type="STRING" id="543379.A0A232EF07"/>
<dbReference type="EMBL" id="NNAY01005163">
    <property type="protein sequence ID" value="OXU16931.1"/>
    <property type="molecule type" value="Genomic_DNA"/>
</dbReference>
<evidence type="ECO:0000256" key="8">
    <source>
        <dbReference type="RuleBase" id="RU000416"/>
    </source>
</evidence>
<evidence type="ECO:0000256" key="6">
    <source>
        <dbReference type="ARBA" id="ARBA00042810"/>
    </source>
</evidence>
<dbReference type="NCBIfam" id="TIGR00675">
    <property type="entry name" value="dcm"/>
    <property type="match status" value="1"/>
</dbReference>
<evidence type="ECO:0000313" key="10">
    <source>
        <dbReference type="Proteomes" id="UP000215335"/>
    </source>
</evidence>
<dbReference type="Gene3D" id="3.90.120.10">
    <property type="entry name" value="DNA Methylase, subunit A, domain 2"/>
    <property type="match status" value="1"/>
</dbReference>
<keyword evidence="1 7" id="KW-0489">Methyltransferase</keyword>
<dbReference type="AlphaFoldDB" id="A0A232EF07"/>
<evidence type="ECO:0000256" key="3">
    <source>
        <dbReference type="ARBA" id="ARBA00022691"/>
    </source>
</evidence>
<organism evidence="9 10">
    <name type="scientific">Trichomalopsis sarcophagae</name>
    <dbReference type="NCBI Taxonomy" id="543379"/>
    <lineage>
        <taxon>Eukaryota</taxon>
        <taxon>Metazoa</taxon>
        <taxon>Ecdysozoa</taxon>
        <taxon>Arthropoda</taxon>
        <taxon>Hexapoda</taxon>
        <taxon>Insecta</taxon>
        <taxon>Pterygota</taxon>
        <taxon>Neoptera</taxon>
        <taxon>Endopterygota</taxon>
        <taxon>Hymenoptera</taxon>
        <taxon>Apocrita</taxon>
        <taxon>Proctotrupomorpha</taxon>
        <taxon>Chalcidoidea</taxon>
        <taxon>Pteromalidae</taxon>
        <taxon>Pteromalinae</taxon>
        <taxon>Trichomalopsis</taxon>
    </lineage>
</organism>
<comment type="similarity">
    <text evidence="7 8">Belongs to the class I-like SAM-binding methyltransferase superfamily. C5-methyltransferase family.</text>
</comment>
<comment type="caution">
    <text evidence="9">The sequence shown here is derived from an EMBL/GenBank/DDBJ whole genome shotgun (WGS) entry which is preliminary data.</text>
</comment>
<proteinExistence type="inferred from homology"/>
<keyword evidence="2 7" id="KW-0808">Transferase</keyword>
<dbReference type="PROSITE" id="PS00095">
    <property type="entry name" value="C5_MTASE_2"/>
    <property type="match status" value="1"/>
</dbReference>
<dbReference type="PRINTS" id="PR00105">
    <property type="entry name" value="C5METTRFRASE"/>
</dbReference>
<dbReference type="InterPro" id="IPR029063">
    <property type="entry name" value="SAM-dependent_MTases_sf"/>
</dbReference>
<dbReference type="Gene3D" id="3.40.50.150">
    <property type="entry name" value="Vaccinia Virus protein VP39"/>
    <property type="match status" value="1"/>
</dbReference>
<dbReference type="Proteomes" id="UP000215335">
    <property type="component" value="Unassembled WGS sequence"/>
</dbReference>
<dbReference type="PROSITE" id="PS51679">
    <property type="entry name" value="SAM_MT_C5"/>
    <property type="match status" value="1"/>
</dbReference>
<dbReference type="EC" id="2.1.1.204" evidence="4"/>
<name>A0A232EF07_9HYME</name>
<keyword evidence="3 7" id="KW-0949">S-adenosyl-L-methionine</keyword>
<evidence type="ECO:0000256" key="2">
    <source>
        <dbReference type="ARBA" id="ARBA00022679"/>
    </source>
</evidence>
<evidence type="ECO:0000313" key="9">
    <source>
        <dbReference type="EMBL" id="OXU16931.1"/>
    </source>
</evidence>
<evidence type="ECO:0000256" key="1">
    <source>
        <dbReference type="ARBA" id="ARBA00022603"/>
    </source>
</evidence>
<dbReference type="InterPro" id="IPR001525">
    <property type="entry name" value="C5_MeTfrase"/>
</dbReference>